<protein>
    <submittedName>
        <fullName evidence="7">CSON003084 protein</fullName>
    </submittedName>
</protein>
<dbReference type="GO" id="GO:0071144">
    <property type="term" value="C:heteromeric SMAD protein complex"/>
    <property type="evidence" value="ECO:0007669"/>
    <property type="project" value="TreeGrafter"/>
</dbReference>
<name>A0A336L4U1_CULSO</name>
<dbReference type="SUPFAM" id="SSF56366">
    <property type="entry name" value="SMAD MH1 domain"/>
    <property type="match status" value="1"/>
</dbReference>
<keyword evidence="3" id="KW-0804">Transcription</keyword>
<reference evidence="7" key="1">
    <citation type="submission" date="2018-04" db="EMBL/GenBank/DDBJ databases">
        <authorList>
            <person name="Go L.Y."/>
            <person name="Mitchell J.A."/>
        </authorList>
    </citation>
    <scope>NUCLEOTIDE SEQUENCE</scope>
    <source>
        <tissue evidence="7">Whole organism</tissue>
    </source>
</reference>
<evidence type="ECO:0000256" key="5">
    <source>
        <dbReference type="SAM" id="MobiDB-lite"/>
    </source>
</evidence>
<dbReference type="InterPro" id="IPR003619">
    <property type="entry name" value="MAD_homology1_Dwarfin-type"/>
</dbReference>
<dbReference type="EMBL" id="UFQT01001534">
    <property type="protein sequence ID" value="SSX30945.1"/>
    <property type="molecule type" value="Genomic_DNA"/>
</dbReference>
<evidence type="ECO:0000256" key="2">
    <source>
        <dbReference type="ARBA" id="ARBA00023015"/>
    </source>
</evidence>
<keyword evidence="2" id="KW-0805">Transcription regulation</keyword>
<dbReference type="InterPro" id="IPR013790">
    <property type="entry name" value="Dwarfin"/>
</dbReference>
<comment type="subcellular location">
    <subcellularLocation>
        <location evidence="1">Nucleus</location>
    </subcellularLocation>
</comment>
<reference evidence="8" key="2">
    <citation type="submission" date="2018-07" db="EMBL/GenBank/DDBJ databases">
        <authorList>
            <person name="Quirk P.G."/>
            <person name="Krulwich T.A."/>
        </authorList>
    </citation>
    <scope>NUCLEOTIDE SEQUENCE</scope>
</reference>
<evidence type="ECO:0000313" key="8">
    <source>
        <dbReference type="EMBL" id="SSX30945.1"/>
    </source>
</evidence>
<dbReference type="GO" id="GO:0006357">
    <property type="term" value="P:regulation of transcription by RNA polymerase II"/>
    <property type="evidence" value="ECO:0007669"/>
    <property type="project" value="TreeGrafter"/>
</dbReference>
<evidence type="ECO:0000256" key="1">
    <source>
        <dbReference type="ARBA" id="ARBA00004123"/>
    </source>
</evidence>
<dbReference type="PROSITE" id="PS51075">
    <property type="entry name" value="MH1"/>
    <property type="match status" value="1"/>
</dbReference>
<dbReference type="GO" id="GO:0009653">
    <property type="term" value="P:anatomical structure morphogenesis"/>
    <property type="evidence" value="ECO:0007669"/>
    <property type="project" value="TreeGrafter"/>
</dbReference>
<dbReference type="InterPro" id="IPR013019">
    <property type="entry name" value="MAD_homology_MH1"/>
</dbReference>
<evidence type="ECO:0000313" key="7">
    <source>
        <dbReference type="EMBL" id="SSX11377.1"/>
    </source>
</evidence>
<dbReference type="VEuPathDB" id="VectorBase:CSON003084"/>
<evidence type="ECO:0000259" key="6">
    <source>
        <dbReference type="PROSITE" id="PS51075"/>
    </source>
</evidence>
<feature type="region of interest" description="Disordered" evidence="5">
    <location>
        <begin position="26"/>
        <end position="49"/>
    </location>
</feature>
<keyword evidence="4" id="KW-0539">Nucleus</keyword>
<dbReference type="Pfam" id="PF03165">
    <property type="entry name" value="MH1"/>
    <property type="match status" value="1"/>
</dbReference>
<evidence type="ECO:0000256" key="4">
    <source>
        <dbReference type="ARBA" id="ARBA00023242"/>
    </source>
</evidence>
<feature type="domain" description="MH1" evidence="6">
    <location>
        <begin position="66"/>
        <end position="186"/>
    </location>
</feature>
<dbReference type="Gene3D" id="3.90.520.10">
    <property type="entry name" value="SMAD MH1 domain"/>
    <property type="match status" value="1"/>
</dbReference>
<accession>A0A336L4U1</accession>
<dbReference type="PANTHER" id="PTHR13703">
    <property type="entry name" value="SMAD"/>
    <property type="match status" value="1"/>
</dbReference>
<dbReference type="EMBL" id="UFQS01001534">
    <property type="protein sequence ID" value="SSX11377.1"/>
    <property type="molecule type" value="Genomic_DNA"/>
</dbReference>
<organism evidence="7">
    <name type="scientific">Culicoides sonorensis</name>
    <name type="common">Biting midge</name>
    <dbReference type="NCBI Taxonomy" id="179676"/>
    <lineage>
        <taxon>Eukaryota</taxon>
        <taxon>Metazoa</taxon>
        <taxon>Ecdysozoa</taxon>
        <taxon>Arthropoda</taxon>
        <taxon>Hexapoda</taxon>
        <taxon>Insecta</taxon>
        <taxon>Pterygota</taxon>
        <taxon>Neoptera</taxon>
        <taxon>Endopterygota</taxon>
        <taxon>Diptera</taxon>
        <taxon>Nematocera</taxon>
        <taxon>Chironomoidea</taxon>
        <taxon>Ceratopogonidae</taxon>
        <taxon>Ceratopogoninae</taxon>
        <taxon>Culicoides</taxon>
        <taxon>Monoculicoides</taxon>
    </lineage>
</organism>
<dbReference type="GO" id="GO:0140416">
    <property type="term" value="F:transcription regulator inhibitor activity"/>
    <property type="evidence" value="ECO:0007669"/>
    <property type="project" value="TreeGrafter"/>
</dbReference>
<sequence>MLFQNKRKSLSKRLWRARLSSTVNNFQQQQQQQQSAMDTDAYPNTGIDGGGRNVFRDCCVSNNSQRNAASAISSRNIPPEDVTRYQMFLELIGNLKEKQLETLYTAITMELGCNDDLTSVKSDCVLVKKGFQTAEAHFIACQVWRWPNLQSHEELKRIPTCMSRQDPIYICCNPAHWSRVCETEAPPPPYNQIPMERLKDEHVQRYPGSLTYDGEGKNFIIFLLNFYIPSNLQ</sequence>
<proteinExistence type="predicted"/>
<dbReference type="OMA" id="HWSRLCQ"/>
<dbReference type="CDD" id="cd10489">
    <property type="entry name" value="MH1_SMAD_6_7"/>
    <property type="match status" value="1"/>
</dbReference>
<dbReference type="AlphaFoldDB" id="A0A336L4U1"/>
<dbReference type="PANTHER" id="PTHR13703:SF54">
    <property type="entry name" value="MOTHERS AGAINST DECAPENTAPLEGIC HOMOLOG"/>
    <property type="match status" value="1"/>
</dbReference>
<dbReference type="GO" id="GO:0030154">
    <property type="term" value="P:cell differentiation"/>
    <property type="evidence" value="ECO:0007669"/>
    <property type="project" value="TreeGrafter"/>
</dbReference>
<dbReference type="GO" id="GO:0070411">
    <property type="term" value="F:I-SMAD binding"/>
    <property type="evidence" value="ECO:0007669"/>
    <property type="project" value="TreeGrafter"/>
</dbReference>
<dbReference type="InterPro" id="IPR036578">
    <property type="entry name" value="SMAD_MH1_sf"/>
</dbReference>
<evidence type="ECO:0000256" key="3">
    <source>
        <dbReference type="ARBA" id="ARBA00023163"/>
    </source>
</evidence>
<dbReference type="GO" id="GO:0060395">
    <property type="term" value="P:SMAD protein signal transduction"/>
    <property type="evidence" value="ECO:0007669"/>
    <property type="project" value="TreeGrafter"/>
</dbReference>
<dbReference type="SMART" id="SM00523">
    <property type="entry name" value="DWA"/>
    <property type="match status" value="1"/>
</dbReference>
<gene>
    <name evidence="7" type="primary">CSON003084</name>
</gene>